<evidence type="ECO:0000313" key="3">
    <source>
        <dbReference type="Proteomes" id="UP001153954"/>
    </source>
</evidence>
<dbReference type="EMBL" id="CAKOGL010000027">
    <property type="protein sequence ID" value="CAH2104596.1"/>
    <property type="molecule type" value="Genomic_DNA"/>
</dbReference>
<evidence type="ECO:0000313" key="2">
    <source>
        <dbReference type="EMBL" id="CAH2104596.1"/>
    </source>
</evidence>
<comment type="caution">
    <text evidence="2">The sequence shown here is derived from an EMBL/GenBank/DDBJ whole genome shotgun (WGS) entry which is preliminary data.</text>
</comment>
<protein>
    <recommendedName>
        <fullName evidence="4">Reverse transcriptase</fullName>
    </recommendedName>
</protein>
<gene>
    <name evidence="2" type="ORF">EEDITHA_LOCUS18947</name>
</gene>
<dbReference type="AlphaFoldDB" id="A0AAU9UYN4"/>
<dbReference type="Proteomes" id="UP001153954">
    <property type="component" value="Unassembled WGS sequence"/>
</dbReference>
<sequence length="197" mass="21809">MAKYGAPVWADRLTAKNKAYVSGRRGISKNPTLDGILRVRRIGQEALMRRWGEDLAGQPYGTRVTAAIRPVLERWMSRKRKPLTQVLTGHGCFGDYLCRMAQREPKTECHDCGAAMDSAEHTLVVCPRRAALRQSLTSVLGRNLSLPSIIIAMLGDDESCKAMVSFCETVMSQKEADERVRGGRRRGLHPRATNGGA</sequence>
<feature type="region of interest" description="Disordered" evidence="1">
    <location>
        <begin position="177"/>
        <end position="197"/>
    </location>
</feature>
<proteinExistence type="predicted"/>
<evidence type="ECO:0008006" key="4">
    <source>
        <dbReference type="Google" id="ProtNLM"/>
    </source>
</evidence>
<reference evidence="2" key="1">
    <citation type="submission" date="2022-03" db="EMBL/GenBank/DDBJ databases">
        <authorList>
            <person name="Tunstrom K."/>
        </authorList>
    </citation>
    <scope>NUCLEOTIDE SEQUENCE</scope>
</reference>
<name>A0AAU9UYN4_EUPED</name>
<keyword evidence="3" id="KW-1185">Reference proteome</keyword>
<evidence type="ECO:0000256" key="1">
    <source>
        <dbReference type="SAM" id="MobiDB-lite"/>
    </source>
</evidence>
<accession>A0AAU9UYN4</accession>
<organism evidence="2 3">
    <name type="scientific">Euphydryas editha</name>
    <name type="common">Edith's checkerspot</name>
    <dbReference type="NCBI Taxonomy" id="104508"/>
    <lineage>
        <taxon>Eukaryota</taxon>
        <taxon>Metazoa</taxon>
        <taxon>Ecdysozoa</taxon>
        <taxon>Arthropoda</taxon>
        <taxon>Hexapoda</taxon>
        <taxon>Insecta</taxon>
        <taxon>Pterygota</taxon>
        <taxon>Neoptera</taxon>
        <taxon>Endopterygota</taxon>
        <taxon>Lepidoptera</taxon>
        <taxon>Glossata</taxon>
        <taxon>Ditrysia</taxon>
        <taxon>Papilionoidea</taxon>
        <taxon>Nymphalidae</taxon>
        <taxon>Nymphalinae</taxon>
        <taxon>Euphydryas</taxon>
    </lineage>
</organism>